<name>A0AC61DA69_9FIRM</name>
<evidence type="ECO:0000313" key="1">
    <source>
        <dbReference type="EMBL" id="PHV69640.1"/>
    </source>
</evidence>
<sequence length="580" mass="67384">MWIKHKPFLRFNSLRFRLVTMTSSILLLLIVILFVNNVYAIQIVRNQVLDSNLRTLKLHINQMEASFNAVDSFLISQSLSWYEYNNIENPTTEFDRYLAEYNIKNTFNKNLVGYEMVDGIFMYYPKEDIYIQSEKSHISFSELKNIETNIKLKTIKFYEETNSKVDKWFPIDLDGKFYLARIIKIKNIYMGSWVNIENILSPLQEESSKVIQNIMLCDLNGVPLDNKLNHLIIPINEKGISENSHLIYKGERYFTTGVESHKGLFYLVAMIRDDSILEGLDAFQKILIIVAFSVLISIILFSILIKKLLYNPLHIIVDAMNGLKDGNLDVKLENINVCEEFELVNHTFDNMTRQIKKLKIDIYEEQITKQKAQLQYLQLQLSPHFLVNCLNLIRSLAIIGKEDLIQEVTITLSHYIRYTLNDSTRVTLRQELEHVNNYIKLQKLRYQDGLIYNVSIDLKLENALIPTMLIQTFVENAVKYQMVQGEKLTIDVAVNLINEVAVPKIKIVIQDSGDGFDLDIIEKIRCNKRIIDQNGEHIGIYNIRQRLNILYNDLAKIEFSNAKCGGAEIKISIPIEYVLT</sequence>
<gene>
    <name evidence="1" type="ORF">CS063_14555</name>
</gene>
<keyword evidence="2" id="KW-1185">Reference proteome</keyword>
<proteinExistence type="predicted"/>
<dbReference type="EMBL" id="PEDL01000021">
    <property type="protein sequence ID" value="PHV69640.1"/>
    <property type="molecule type" value="Genomic_DNA"/>
</dbReference>
<protein>
    <submittedName>
        <fullName evidence="1">Uncharacterized protein</fullName>
    </submittedName>
</protein>
<evidence type="ECO:0000313" key="2">
    <source>
        <dbReference type="Proteomes" id="UP000224460"/>
    </source>
</evidence>
<organism evidence="1 2">
    <name type="scientific">Sporanaerobium hydrogeniformans</name>
    <dbReference type="NCBI Taxonomy" id="3072179"/>
    <lineage>
        <taxon>Bacteria</taxon>
        <taxon>Bacillati</taxon>
        <taxon>Bacillota</taxon>
        <taxon>Clostridia</taxon>
        <taxon>Lachnospirales</taxon>
        <taxon>Lachnospiraceae</taxon>
        <taxon>Sporanaerobium</taxon>
    </lineage>
</organism>
<accession>A0AC61DA69</accession>
<dbReference type="Proteomes" id="UP000224460">
    <property type="component" value="Unassembled WGS sequence"/>
</dbReference>
<reference evidence="1" key="1">
    <citation type="submission" date="2017-10" db="EMBL/GenBank/DDBJ databases">
        <title>Genome sequence of cellulolytic Lachnospiraceae bacterium XHS1971 isolated from hotspring sediment.</title>
        <authorList>
            <person name="Vasudevan G."/>
            <person name="Joshi A.J."/>
            <person name="Hivarkar S."/>
            <person name="Lanjekar V.B."/>
            <person name="Dhakephalkar P.K."/>
            <person name="Dagar S."/>
        </authorList>
    </citation>
    <scope>NUCLEOTIDE SEQUENCE</scope>
    <source>
        <strain evidence="1">XHS1971</strain>
    </source>
</reference>
<comment type="caution">
    <text evidence="1">The sequence shown here is derived from an EMBL/GenBank/DDBJ whole genome shotgun (WGS) entry which is preliminary data.</text>
</comment>